<evidence type="ECO:0000313" key="2">
    <source>
        <dbReference type="EMBL" id="AHA92068.1"/>
    </source>
</evidence>
<dbReference type="EMBL" id="KF547927">
    <property type="protein sequence ID" value="AHA92068.1"/>
    <property type="molecule type" value="Genomic_DNA"/>
</dbReference>
<accession>A0A0A0P537</accession>
<reference evidence="2" key="1">
    <citation type="submission" date="2013-08" db="EMBL/GenBank/DDBJ databases">
        <title>Identification of novel archaea and viruses from Sulfolobales-dominated Mexican hot springs metagenomes.</title>
        <authorList>
            <person name="Servin-Garciduenas L.E."/>
            <person name="Erdmann S."/>
            <person name="Peng X."/>
            <person name="Garrett R.A."/>
            <person name="Martinez-Romero E."/>
        </authorList>
    </citation>
    <scope>NUCLEOTIDE SEQUENCE</scope>
</reference>
<proteinExistence type="predicted"/>
<protein>
    <submittedName>
        <fullName evidence="2">Uncharacterized protein</fullName>
    </submittedName>
</protein>
<name>A0A0A0P537_9VIRU</name>
<feature type="compositionally biased region" description="Basic residues" evidence="1">
    <location>
        <begin position="1"/>
        <end position="22"/>
    </location>
</feature>
<sequence>MRSGKSLRKAKRRKNINRRKKNHECSHTFRPNKGQGISADVKKPNQHCARRGRWCCRQPLLL</sequence>
<evidence type="ECO:0000256" key="1">
    <source>
        <dbReference type="SAM" id="MobiDB-lite"/>
    </source>
</evidence>
<gene>
    <name evidence="2" type="primary">orf01</name>
</gene>
<feature type="region of interest" description="Disordered" evidence="1">
    <location>
        <begin position="1"/>
        <end position="41"/>
    </location>
</feature>
<organism evidence="2">
    <name type="scientific">Los Azufres archaeal virus 2</name>
    <dbReference type="NCBI Taxonomy" id="1425359"/>
    <lineage>
        <taxon>Viruses</taxon>
    </lineage>
</organism>